<reference evidence="1 2" key="1">
    <citation type="journal article" date="2022" name="bioRxiv">
        <title>The genome of the oomycete Peronosclerospora sorghi, a cosmopolitan pathogen of maize and sorghum, is inflated with dispersed pseudogenes.</title>
        <authorList>
            <person name="Fletcher K."/>
            <person name="Martin F."/>
            <person name="Isakeit T."/>
            <person name="Cavanaugh K."/>
            <person name="Magill C."/>
            <person name="Michelmore R."/>
        </authorList>
    </citation>
    <scope>NUCLEOTIDE SEQUENCE [LARGE SCALE GENOMIC DNA]</scope>
    <source>
        <strain evidence="1">P6</strain>
    </source>
</reference>
<dbReference type="EMBL" id="CM047580">
    <property type="protein sequence ID" value="KAI9920929.1"/>
    <property type="molecule type" value="Genomic_DNA"/>
</dbReference>
<evidence type="ECO:0000313" key="2">
    <source>
        <dbReference type="Proteomes" id="UP001163321"/>
    </source>
</evidence>
<proteinExistence type="predicted"/>
<dbReference type="Proteomes" id="UP001163321">
    <property type="component" value="Chromosome 1"/>
</dbReference>
<keyword evidence="2" id="KW-1185">Reference proteome</keyword>
<organism evidence="1 2">
    <name type="scientific">Peronosclerospora sorghi</name>
    <dbReference type="NCBI Taxonomy" id="230839"/>
    <lineage>
        <taxon>Eukaryota</taxon>
        <taxon>Sar</taxon>
        <taxon>Stramenopiles</taxon>
        <taxon>Oomycota</taxon>
        <taxon>Peronosporomycetes</taxon>
        <taxon>Peronosporales</taxon>
        <taxon>Peronosporaceae</taxon>
        <taxon>Peronosclerospora</taxon>
    </lineage>
</organism>
<sequence length="141" mass="16827">MQAKHMKYPIELDKEKVLLPREAELESAKRLIKNRNYYDRKACSEFAKRFKLDQEMREVRDVFEWLKAVIEVDIKRMKKWLDASRKERKEFETLKVKGKEINWDQDTLERIPALKGFNRRLGGSRRPRVVVGPTSASRFSA</sequence>
<protein>
    <submittedName>
        <fullName evidence="1">Uncharacterized protein</fullName>
    </submittedName>
</protein>
<comment type="caution">
    <text evidence="1">The sequence shown here is derived from an EMBL/GenBank/DDBJ whole genome shotgun (WGS) entry which is preliminary data.</text>
</comment>
<gene>
    <name evidence="1" type="ORF">PsorP6_002618</name>
</gene>
<accession>A0ACC0WS99</accession>
<name>A0ACC0WS99_9STRA</name>
<evidence type="ECO:0000313" key="1">
    <source>
        <dbReference type="EMBL" id="KAI9920929.1"/>
    </source>
</evidence>